<keyword evidence="6 8" id="KW-0456">Lyase</keyword>
<dbReference type="PANTHER" id="PTHR30272:SF1">
    <property type="entry name" value="3-HYDROXYACYL-[ACYL-CARRIER-PROTEIN] DEHYDRATASE"/>
    <property type="match status" value="1"/>
</dbReference>
<dbReference type="NCBIfam" id="TIGR01750">
    <property type="entry name" value="fabZ"/>
    <property type="match status" value="1"/>
</dbReference>
<dbReference type="FunFam" id="3.10.129.10:FF:000001">
    <property type="entry name" value="3-hydroxyacyl-[acyl-carrier-protein] dehydratase FabZ"/>
    <property type="match status" value="1"/>
</dbReference>
<dbReference type="GO" id="GO:0009245">
    <property type="term" value="P:lipid A biosynthetic process"/>
    <property type="evidence" value="ECO:0007669"/>
    <property type="project" value="UniProtKB-UniRule"/>
</dbReference>
<evidence type="ECO:0000256" key="6">
    <source>
        <dbReference type="ARBA" id="ARBA00023239"/>
    </source>
</evidence>
<dbReference type="GO" id="GO:0016020">
    <property type="term" value="C:membrane"/>
    <property type="evidence" value="ECO:0007669"/>
    <property type="project" value="GOC"/>
</dbReference>
<reference evidence="9" key="1">
    <citation type="submission" date="2016-04" db="EMBL/GenBank/DDBJ databases">
        <authorList>
            <person name="Evans L.H."/>
            <person name="Alamgir A."/>
            <person name="Owens N."/>
            <person name="Weber N.D."/>
            <person name="Virtaneva K."/>
            <person name="Barbian K."/>
            <person name="Babar A."/>
            <person name="Rosenke K."/>
        </authorList>
    </citation>
    <scope>NUCLEOTIDE SEQUENCE</scope>
    <source>
        <strain evidence="9">92-2</strain>
    </source>
</reference>
<dbReference type="SUPFAM" id="SSF54637">
    <property type="entry name" value="Thioesterase/thiol ester dehydrase-isomerase"/>
    <property type="match status" value="1"/>
</dbReference>
<dbReference type="CDD" id="cd01288">
    <property type="entry name" value="FabZ"/>
    <property type="match status" value="1"/>
</dbReference>
<dbReference type="HAMAP" id="MF_00406">
    <property type="entry name" value="FabZ"/>
    <property type="match status" value="1"/>
</dbReference>
<feature type="active site" evidence="8">
    <location>
        <position position="57"/>
    </location>
</feature>
<dbReference type="NCBIfam" id="NF000582">
    <property type="entry name" value="PRK00006.1"/>
    <property type="match status" value="1"/>
</dbReference>
<evidence type="ECO:0000256" key="3">
    <source>
        <dbReference type="ARBA" id="ARBA00022516"/>
    </source>
</evidence>
<accession>A0A212JD88</accession>
<comment type="similarity">
    <text evidence="8">Belongs to the thioester dehydratase family. FabZ subfamily.</text>
</comment>
<dbReference type="AlphaFoldDB" id="A0A212JD88"/>
<dbReference type="RefSeq" id="WP_192112460.1">
    <property type="nucleotide sequence ID" value="NZ_CABUEN010000001.1"/>
</dbReference>
<keyword evidence="4 8" id="KW-0441">Lipid A biosynthesis</keyword>
<gene>
    <name evidence="8 9" type="primary">fabZ</name>
    <name evidence="9" type="ORF">KM92DES2_10920</name>
</gene>
<evidence type="ECO:0000256" key="8">
    <source>
        <dbReference type="HAMAP-Rule" id="MF_00406"/>
    </source>
</evidence>
<comment type="subcellular location">
    <subcellularLocation>
        <location evidence="1 8">Cytoplasm</location>
    </subcellularLocation>
</comment>
<dbReference type="PANTHER" id="PTHR30272">
    <property type="entry name" value="3-HYDROXYACYL-[ACYL-CARRIER-PROTEIN] DEHYDRATASE"/>
    <property type="match status" value="1"/>
</dbReference>
<dbReference type="GO" id="GO:0005737">
    <property type="term" value="C:cytoplasm"/>
    <property type="evidence" value="ECO:0007669"/>
    <property type="project" value="UniProtKB-SubCell"/>
</dbReference>
<dbReference type="GO" id="GO:0006633">
    <property type="term" value="P:fatty acid biosynthetic process"/>
    <property type="evidence" value="ECO:0007669"/>
    <property type="project" value="UniProtKB-UniRule"/>
</dbReference>
<evidence type="ECO:0000256" key="7">
    <source>
        <dbReference type="ARBA" id="ARBA00025049"/>
    </source>
</evidence>
<proteinExistence type="inferred from homology"/>
<dbReference type="InterPro" id="IPR029069">
    <property type="entry name" value="HotDog_dom_sf"/>
</dbReference>
<keyword evidence="3 8" id="KW-0444">Lipid biosynthesis</keyword>
<evidence type="ECO:0000256" key="2">
    <source>
        <dbReference type="ARBA" id="ARBA00022490"/>
    </source>
</evidence>
<organism evidence="9">
    <name type="scientific">uncultured Desulfovibrio sp</name>
    <dbReference type="NCBI Taxonomy" id="167968"/>
    <lineage>
        <taxon>Bacteria</taxon>
        <taxon>Pseudomonadati</taxon>
        <taxon>Thermodesulfobacteriota</taxon>
        <taxon>Desulfovibrionia</taxon>
        <taxon>Desulfovibrionales</taxon>
        <taxon>Desulfovibrionaceae</taxon>
        <taxon>Desulfovibrio</taxon>
        <taxon>environmental samples</taxon>
    </lineage>
</organism>
<keyword evidence="5 8" id="KW-0443">Lipid metabolism</keyword>
<dbReference type="InterPro" id="IPR010084">
    <property type="entry name" value="FabZ"/>
</dbReference>
<comment type="catalytic activity">
    <reaction evidence="8">
        <text>a (3R)-hydroxyacyl-[ACP] = a (2E)-enoyl-[ACP] + H2O</text>
        <dbReference type="Rhea" id="RHEA:13097"/>
        <dbReference type="Rhea" id="RHEA-COMP:9925"/>
        <dbReference type="Rhea" id="RHEA-COMP:9945"/>
        <dbReference type="ChEBI" id="CHEBI:15377"/>
        <dbReference type="ChEBI" id="CHEBI:78784"/>
        <dbReference type="ChEBI" id="CHEBI:78827"/>
        <dbReference type="EC" id="4.2.1.59"/>
    </reaction>
</comment>
<sequence length="155" mass="17083">MQDTAPQNTGMDIQRILRLLPHRYPFLLVDRVVECVAGSHIRAYKNVTFNEPFFQGHFPGAPIMPGVLILEALAQTGGLLAVSGMDSLDDKLFLFTGLDGVKFRRQVVPGDRLDLECSNLRMKLKLCKMEARAFVDGKLAAEAQITAAIGDRPKG</sequence>
<dbReference type="EMBL" id="FLUP01000001">
    <property type="protein sequence ID" value="SBV97396.1"/>
    <property type="molecule type" value="Genomic_DNA"/>
</dbReference>
<name>A0A212JD88_9BACT</name>
<dbReference type="GO" id="GO:0019171">
    <property type="term" value="F:(3R)-hydroxyacyl-[acyl-carrier-protein] dehydratase activity"/>
    <property type="evidence" value="ECO:0007669"/>
    <property type="project" value="UniProtKB-EC"/>
</dbReference>
<evidence type="ECO:0000256" key="1">
    <source>
        <dbReference type="ARBA" id="ARBA00004496"/>
    </source>
</evidence>
<dbReference type="InterPro" id="IPR013114">
    <property type="entry name" value="FabA_FabZ"/>
</dbReference>
<protein>
    <recommendedName>
        <fullName evidence="8">3-hydroxyacyl-[acyl-carrier-protein] dehydratase FabZ</fullName>
        <ecNumber evidence="8">4.2.1.59</ecNumber>
    </recommendedName>
    <alternativeName>
        <fullName evidence="8">(3R)-hydroxymyristoyl-[acyl-carrier-protein] dehydratase</fullName>
        <shortName evidence="8">(3R)-hydroxymyristoyl-ACP dehydrase</shortName>
    </alternativeName>
    <alternativeName>
        <fullName evidence="8">Beta-hydroxyacyl-ACP dehydratase</fullName>
    </alternativeName>
</protein>
<evidence type="ECO:0000256" key="4">
    <source>
        <dbReference type="ARBA" id="ARBA00022556"/>
    </source>
</evidence>
<keyword evidence="2 8" id="KW-0963">Cytoplasm</keyword>
<evidence type="ECO:0000313" key="9">
    <source>
        <dbReference type="EMBL" id="SBV97396.1"/>
    </source>
</evidence>
<dbReference type="Gene3D" id="3.10.129.10">
    <property type="entry name" value="Hotdog Thioesterase"/>
    <property type="match status" value="1"/>
</dbReference>
<comment type="function">
    <text evidence="7 8">Involved in unsaturated fatty acids biosynthesis. Catalyzes the dehydration of short chain beta-hydroxyacyl-ACPs and long chain saturated and unsaturated beta-hydroxyacyl-ACPs.</text>
</comment>
<dbReference type="EC" id="4.2.1.59" evidence="8"/>
<dbReference type="Pfam" id="PF07977">
    <property type="entry name" value="FabA"/>
    <property type="match status" value="1"/>
</dbReference>
<evidence type="ECO:0000256" key="5">
    <source>
        <dbReference type="ARBA" id="ARBA00023098"/>
    </source>
</evidence>